<keyword evidence="1" id="KW-0808">Transferase</keyword>
<gene>
    <name evidence="1" type="ORF">X975_05530</name>
</gene>
<reference evidence="1 2" key="1">
    <citation type="submission" date="2013-11" db="EMBL/GenBank/DDBJ databases">
        <title>Genome sequencing of Stegodyphus mimosarum.</title>
        <authorList>
            <person name="Bechsgaard J."/>
        </authorList>
    </citation>
    <scope>NUCLEOTIDE SEQUENCE [LARGE SCALE GENOMIC DNA]</scope>
</reference>
<dbReference type="Proteomes" id="UP000054359">
    <property type="component" value="Unassembled WGS sequence"/>
</dbReference>
<dbReference type="EMBL" id="KK118421">
    <property type="protein sequence ID" value="KFM72934.1"/>
    <property type="molecule type" value="Genomic_DNA"/>
</dbReference>
<accession>A0A087U6E5</accession>
<keyword evidence="2" id="KW-1185">Reference proteome</keyword>
<name>A0A087U6E5_STEMI</name>
<proteinExistence type="predicted"/>
<dbReference type="STRING" id="407821.A0A087U6E5"/>
<dbReference type="OMA" id="DSDYPNH"/>
<organism evidence="1 2">
    <name type="scientific">Stegodyphus mimosarum</name>
    <name type="common">African social velvet spider</name>
    <dbReference type="NCBI Taxonomy" id="407821"/>
    <lineage>
        <taxon>Eukaryota</taxon>
        <taxon>Metazoa</taxon>
        <taxon>Ecdysozoa</taxon>
        <taxon>Arthropoda</taxon>
        <taxon>Chelicerata</taxon>
        <taxon>Arachnida</taxon>
        <taxon>Araneae</taxon>
        <taxon>Araneomorphae</taxon>
        <taxon>Entelegynae</taxon>
        <taxon>Eresoidea</taxon>
        <taxon>Eresidae</taxon>
        <taxon>Stegodyphus</taxon>
    </lineage>
</organism>
<feature type="non-terminal residue" evidence="1">
    <location>
        <position position="1"/>
    </location>
</feature>
<protein>
    <submittedName>
        <fullName evidence="1">Alpha-1,2-mannosyltransferase ALG9</fullName>
    </submittedName>
</protein>
<evidence type="ECO:0000313" key="2">
    <source>
        <dbReference type="Proteomes" id="UP000054359"/>
    </source>
</evidence>
<dbReference type="OrthoDB" id="497541at2759"/>
<feature type="non-terminal residue" evidence="1">
    <location>
        <position position="86"/>
    </location>
</feature>
<sequence length="86" mass="10557">IRLCDYIVDSDYPNHSSLEPRYSKDRNWNITSSIPFLDSQRSHRLLRSFYIPYFTDYYCEYVAYNLLQKVSIKDRLLRKKRRAMPR</sequence>
<dbReference type="AlphaFoldDB" id="A0A087U6E5"/>
<keyword evidence="1" id="KW-0328">Glycosyltransferase</keyword>
<evidence type="ECO:0000313" key="1">
    <source>
        <dbReference type="EMBL" id="KFM72934.1"/>
    </source>
</evidence>
<dbReference type="GO" id="GO:0016757">
    <property type="term" value="F:glycosyltransferase activity"/>
    <property type="evidence" value="ECO:0007669"/>
    <property type="project" value="UniProtKB-KW"/>
</dbReference>